<dbReference type="OrthoDB" id="9808367at2"/>
<protein>
    <submittedName>
        <fullName evidence="4">Acetoin utilization deacetylase AcuC</fullName>
    </submittedName>
</protein>
<organism evidence="4 5">
    <name type="scientific">Pseudoalteromonas denitrificans DSM 6059</name>
    <dbReference type="NCBI Taxonomy" id="1123010"/>
    <lineage>
        <taxon>Bacteria</taxon>
        <taxon>Pseudomonadati</taxon>
        <taxon>Pseudomonadota</taxon>
        <taxon>Gammaproteobacteria</taxon>
        <taxon>Alteromonadales</taxon>
        <taxon>Pseudoalteromonadaceae</taxon>
        <taxon>Pseudoalteromonas</taxon>
    </lineage>
</organism>
<evidence type="ECO:0000256" key="2">
    <source>
        <dbReference type="ARBA" id="ARBA00022801"/>
    </source>
</evidence>
<gene>
    <name evidence="4" type="ORF">SAMN02745724_01626</name>
</gene>
<evidence type="ECO:0000313" key="4">
    <source>
        <dbReference type="EMBL" id="SFC42571.1"/>
    </source>
</evidence>
<dbReference type="InterPro" id="IPR044150">
    <property type="entry name" value="HDAC_classIV"/>
</dbReference>
<dbReference type="InterPro" id="IPR037138">
    <property type="entry name" value="His_deacetylse_dom_sf"/>
</dbReference>
<evidence type="ECO:0000313" key="5">
    <source>
        <dbReference type="Proteomes" id="UP000198862"/>
    </source>
</evidence>
<dbReference type="GO" id="GO:0040029">
    <property type="term" value="P:epigenetic regulation of gene expression"/>
    <property type="evidence" value="ECO:0007669"/>
    <property type="project" value="TreeGrafter"/>
</dbReference>
<dbReference type="PANTHER" id="PTHR10625">
    <property type="entry name" value="HISTONE DEACETYLASE HDAC1-RELATED"/>
    <property type="match status" value="1"/>
</dbReference>
<dbReference type="RefSeq" id="WP_091982596.1">
    <property type="nucleotide sequence ID" value="NZ_FOLO01000009.1"/>
</dbReference>
<dbReference type="STRING" id="1123010.SAMN02745724_01626"/>
<dbReference type="GO" id="GO:0004407">
    <property type="term" value="F:histone deacetylase activity"/>
    <property type="evidence" value="ECO:0007669"/>
    <property type="project" value="InterPro"/>
</dbReference>
<keyword evidence="2" id="KW-0378">Hydrolase</keyword>
<dbReference type="InterPro" id="IPR000286">
    <property type="entry name" value="HDACs"/>
</dbReference>
<feature type="domain" description="Histone deacetylase" evidence="3">
    <location>
        <begin position="19"/>
        <end position="289"/>
    </location>
</feature>
<sequence length="304" mass="33776">MLLPLVTHPEYSYAFPEKHRFPMQKFNLLHQYLKQKGIATSSNTFRPGSAKMALLENAHCPDYLSRFVNNQLTDKEVRRMGLPWSEGLLRRTLISPVGTTLACQLALKSGIACHLAGGTHHAHYDFASGFCILNDLAIAANTLITQGQVKKVLIFDVDVHQGDGTARILENNDKVFTCSVHCEKNFPARKAQSDLDINIPRDTGTDVYLKMMADGFEQALTLSKPDFVIYDAGVDVFSDDPLGLLNVSLEGIRVRDNYILKRCLELNIPVATVIGGGYDKNEQALAQRHAIAVEEAYKLSHEFG</sequence>
<accession>A0A1I1J375</accession>
<dbReference type="Pfam" id="PF00850">
    <property type="entry name" value="Hist_deacetyl"/>
    <property type="match status" value="1"/>
</dbReference>
<dbReference type="Gene3D" id="3.40.800.20">
    <property type="entry name" value="Histone deacetylase domain"/>
    <property type="match status" value="1"/>
</dbReference>
<name>A0A1I1J375_9GAMM</name>
<dbReference type="EMBL" id="FOLO01000009">
    <property type="protein sequence ID" value="SFC42571.1"/>
    <property type="molecule type" value="Genomic_DNA"/>
</dbReference>
<dbReference type="Proteomes" id="UP000198862">
    <property type="component" value="Unassembled WGS sequence"/>
</dbReference>
<dbReference type="AlphaFoldDB" id="A0A1I1J375"/>
<dbReference type="InterPro" id="IPR023696">
    <property type="entry name" value="Ureohydrolase_dom_sf"/>
</dbReference>
<dbReference type="SUPFAM" id="SSF52768">
    <property type="entry name" value="Arginase/deacetylase"/>
    <property type="match status" value="1"/>
</dbReference>
<dbReference type="CDD" id="cd09993">
    <property type="entry name" value="HDAC_classIV"/>
    <property type="match status" value="1"/>
</dbReference>
<reference evidence="4 5" key="1">
    <citation type="submission" date="2016-10" db="EMBL/GenBank/DDBJ databases">
        <authorList>
            <person name="de Groot N.N."/>
        </authorList>
    </citation>
    <scope>NUCLEOTIDE SEQUENCE [LARGE SCALE GENOMIC DNA]</scope>
    <source>
        <strain evidence="4 5">DSM 6059</strain>
    </source>
</reference>
<dbReference type="PANTHER" id="PTHR10625:SF19">
    <property type="entry name" value="HISTONE DEACETYLASE 12"/>
    <property type="match status" value="1"/>
</dbReference>
<dbReference type="InterPro" id="IPR023801">
    <property type="entry name" value="His_deacetylse_dom"/>
</dbReference>
<proteinExistence type="inferred from homology"/>
<dbReference type="PRINTS" id="PR01270">
    <property type="entry name" value="HDASUPER"/>
</dbReference>
<evidence type="ECO:0000259" key="3">
    <source>
        <dbReference type="Pfam" id="PF00850"/>
    </source>
</evidence>
<evidence type="ECO:0000256" key="1">
    <source>
        <dbReference type="ARBA" id="ARBA00005947"/>
    </source>
</evidence>
<dbReference type="GO" id="GO:0016787">
    <property type="term" value="F:hydrolase activity"/>
    <property type="evidence" value="ECO:0007669"/>
    <property type="project" value="UniProtKB-KW"/>
</dbReference>
<keyword evidence="5" id="KW-1185">Reference proteome</keyword>
<comment type="similarity">
    <text evidence="1">Belongs to the histone deacetylase family.</text>
</comment>